<dbReference type="RefSeq" id="XP_008482247.2">
    <property type="nucleotide sequence ID" value="XM_008484025.3"/>
</dbReference>
<dbReference type="GO" id="GO:0005886">
    <property type="term" value="C:plasma membrane"/>
    <property type="evidence" value="ECO:0007669"/>
    <property type="project" value="TreeGrafter"/>
</dbReference>
<dbReference type="Gene3D" id="1.10.1450.10">
    <property type="entry name" value="Tetraspanin"/>
    <property type="match status" value="1"/>
</dbReference>
<dbReference type="AlphaFoldDB" id="A0A1S3DI56"/>
<evidence type="ECO:0000256" key="2">
    <source>
        <dbReference type="ARBA" id="ARBA00022692"/>
    </source>
</evidence>
<feature type="transmembrane region" description="Helical" evidence="6">
    <location>
        <begin position="80"/>
        <end position="104"/>
    </location>
</feature>
<dbReference type="Pfam" id="PF00335">
    <property type="entry name" value="Tetraspanin"/>
    <property type="match status" value="1"/>
</dbReference>
<evidence type="ECO:0000256" key="3">
    <source>
        <dbReference type="ARBA" id="ARBA00022989"/>
    </source>
</evidence>
<proteinExistence type="predicted"/>
<dbReference type="InterPro" id="IPR008952">
    <property type="entry name" value="Tetraspanin_EC2_sf"/>
</dbReference>
<sequence>MTIMLIHHQLLSQNENNITIPSIQNSINQDRSQNEKMQRTNSYYKKYANKNINPLQSTKNKNKYASNLSNEYKAMRYYKIWIYTCNIALFISIVGFVVISFKIIINNYKRKLIVDFHLLQPSLLYIYIALFIQCSFLQIIGYFGAKKLNIKLLNFYWLLILLLLINDIIFGIIFLYNYNILITNLNFKLKSQLKLYAAGKNSDPGAPGGEGAEFIELWQQLQAEYKCCGVENFIDFYNVNITGAAAVSEPTLSFGTMTTYPPDDLLEDPPTTLHFPEDLLVAPSDDRIHNQDSVRILLPNSCCKRAPPTAPTNVGSPNVGSPRNVGAPTNLGSTNVGGAAALHNY</sequence>
<name>A0A1S3DI56_DIACI</name>
<reference evidence="8" key="1">
    <citation type="submission" date="2025-08" db="UniProtKB">
        <authorList>
            <consortium name="RefSeq"/>
        </authorList>
    </citation>
    <scope>IDENTIFICATION</scope>
</reference>
<feature type="compositionally biased region" description="Polar residues" evidence="5">
    <location>
        <begin position="311"/>
        <end position="321"/>
    </location>
</feature>
<dbReference type="STRING" id="121845.A0A1S3DI56"/>
<dbReference type="KEGG" id="dci:103518943"/>
<keyword evidence="2 6" id="KW-0812">Transmembrane</keyword>
<protein>
    <submittedName>
        <fullName evidence="8">Uncharacterized protein LOC103518943</fullName>
    </submittedName>
</protein>
<comment type="subcellular location">
    <subcellularLocation>
        <location evidence="1">Membrane</location>
        <topology evidence="1">Multi-pass membrane protein</topology>
    </subcellularLocation>
</comment>
<evidence type="ECO:0000256" key="5">
    <source>
        <dbReference type="SAM" id="MobiDB-lite"/>
    </source>
</evidence>
<organism evidence="7 8">
    <name type="scientific">Diaphorina citri</name>
    <name type="common">Asian citrus psyllid</name>
    <dbReference type="NCBI Taxonomy" id="121845"/>
    <lineage>
        <taxon>Eukaryota</taxon>
        <taxon>Metazoa</taxon>
        <taxon>Ecdysozoa</taxon>
        <taxon>Arthropoda</taxon>
        <taxon>Hexapoda</taxon>
        <taxon>Insecta</taxon>
        <taxon>Pterygota</taxon>
        <taxon>Neoptera</taxon>
        <taxon>Paraneoptera</taxon>
        <taxon>Hemiptera</taxon>
        <taxon>Sternorrhyncha</taxon>
        <taxon>Psylloidea</taxon>
        <taxon>Psyllidae</taxon>
        <taxon>Diaphorininae</taxon>
        <taxon>Diaphorina</taxon>
    </lineage>
</organism>
<evidence type="ECO:0000256" key="4">
    <source>
        <dbReference type="ARBA" id="ARBA00023136"/>
    </source>
</evidence>
<dbReference type="InterPro" id="IPR018499">
    <property type="entry name" value="Tetraspanin/Peripherin"/>
</dbReference>
<dbReference type="PaxDb" id="121845-A0A1S3DI56"/>
<keyword evidence="7" id="KW-1185">Reference proteome</keyword>
<evidence type="ECO:0000313" key="7">
    <source>
        <dbReference type="Proteomes" id="UP000079169"/>
    </source>
</evidence>
<keyword evidence="3 6" id="KW-1133">Transmembrane helix</keyword>
<evidence type="ECO:0000256" key="1">
    <source>
        <dbReference type="ARBA" id="ARBA00004141"/>
    </source>
</evidence>
<evidence type="ECO:0000313" key="8">
    <source>
        <dbReference type="RefSeq" id="XP_008482247.2"/>
    </source>
</evidence>
<keyword evidence="4 6" id="KW-0472">Membrane</keyword>
<feature type="region of interest" description="Disordered" evidence="5">
    <location>
        <begin position="308"/>
        <end position="332"/>
    </location>
</feature>
<feature type="non-terminal residue" evidence="8">
    <location>
        <position position="345"/>
    </location>
</feature>
<feature type="transmembrane region" description="Helical" evidence="6">
    <location>
        <begin position="124"/>
        <end position="143"/>
    </location>
</feature>
<evidence type="ECO:0000256" key="6">
    <source>
        <dbReference type="SAM" id="Phobius"/>
    </source>
</evidence>
<dbReference type="PANTHER" id="PTHR19282:SF554">
    <property type="entry name" value="ANTIGEN, PUTATIVE-RELATED"/>
    <property type="match status" value="1"/>
</dbReference>
<feature type="transmembrane region" description="Helical" evidence="6">
    <location>
        <begin position="155"/>
        <end position="176"/>
    </location>
</feature>
<gene>
    <name evidence="8" type="primary">LOC103518943</name>
</gene>
<dbReference type="GeneID" id="103518943"/>
<dbReference type="Proteomes" id="UP000079169">
    <property type="component" value="Unplaced"/>
</dbReference>
<dbReference type="PANTHER" id="PTHR19282">
    <property type="entry name" value="TETRASPANIN"/>
    <property type="match status" value="1"/>
</dbReference>
<accession>A0A1S3DI56</accession>